<proteinExistence type="predicted"/>
<dbReference type="GO" id="GO:0005543">
    <property type="term" value="F:phospholipid binding"/>
    <property type="evidence" value="ECO:0007669"/>
    <property type="project" value="TreeGrafter"/>
</dbReference>
<evidence type="ECO:0000313" key="4">
    <source>
        <dbReference type="Proteomes" id="UP000809789"/>
    </source>
</evidence>
<accession>A0A8K0LAI3</accession>
<comment type="caution">
    <text evidence="3">The sequence shown here is derived from an EMBL/GenBank/DDBJ whole genome shotgun (WGS) entry which is preliminary data.</text>
</comment>
<dbReference type="OrthoDB" id="2506647at2759"/>
<protein>
    <recommendedName>
        <fullName evidence="5">Phosphatidylethanolamine-binding protein</fullName>
    </recommendedName>
</protein>
<dbReference type="PANTHER" id="PTHR11362:SF148">
    <property type="entry name" value="CARBOXYPEPTIDASE Y INHIBITOR"/>
    <property type="match status" value="1"/>
</dbReference>
<keyword evidence="4" id="KW-1185">Reference proteome</keyword>
<dbReference type="GO" id="GO:0030414">
    <property type="term" value="F:peptidase inhibitor activity"/>
    <property type="evidence" value="ECO:0007669"/>
    <property type="project" value="TreeGrafter"/>
</dbReference>
<evidence type="ECO:0000256" key="1">
    <source>
        <dbReference type="SAM" id="MobiDB-lite"/>
    </source>
</evidence>
<dbReference type="InterPro" id="IPR035810">
    <property type="entry name" value="PEBP_euk"/>
</dbReference>
<feature type="signal peptide" evidence="2">
    <location>
        <begin position="1"/>
        <end position="16"/>
    </location>
</feature>
<feature type="region of interest" description="Disordered" evidence="1">
    <location>
        <begin position="148"/>
        <end position="202"/>
    </location>
</feature>
<keyword evidence="2" id="KW-0732">Signal</keyword>
<evidence type="ECO:0000313" key="3">
    <source>
        <dbReference type="EMBL" id="KAG8631932.1"/>
    </source>
</evidence>
<dbReference type="Pfam" id="PF01161">
    <property type="entry name" value="PBP"/>
    <property type="match status" value="1"/>
</dbReference>
<organism evidence="3 4">
    <name type="scientific">Elsinoe batatas</name>
    <dbReference type="NCBI Taxonomy" id="2601811"/>
    <lineage>
        <taxon>Eukaryota</taxon>
        <taxon>Fungi</taxon>
        <taxon>Dikarya</taxon>
        <taxon>Ascomycota</taxon>
        <taxon>Pezizomycotina</taxon>
        <taxon>Dothideomycetes</taxon>
        <taxon>Dothideomycetidae</taxon>
        <taxon>Myriangiales</taxon>
        <taxon>Elsinoaceae</taxon>
        <taxon>Elsinoe</taxon>
    </lineage>
</organism>
<dbReference type="InterPro" id="IPR008914">
    <property type="entry name" value="PEBP"/>
</dbReference>
<evidence type="ECO:0000256" key="2">
    <source>
        <dbReference type="SAM" id="SignalP"/>
    </source>
</evidence>
<gene>
    <name evidence="3" type="ORF">KVT40_001072</name>
</gene>
<dbReference type="AlphaFoldDB" id="A0A8K0LAI3"/>
<evidence type="ECO:0008006" key="5">
    <source>
        <dbReference type="Google" id="ProtNLM"/>
    </source>
</evidence>
<dbReference type="PANTHER" id="PTHR11362">
    <property type="entry name" value="PHOSPHATIDYLETHANOLAMINE-BINDING PROTEIN"/>
    <property type="match status" value="1"/>
</dbReference>
<dbReference type="Proteomes" id="UP000809789">
    <property type="component" value="Unassembled WGS sequence"/>
</dbReference>
<sequence length="278" mass="30434">MRPALWVTIATGLAVALPQQAELQQPLQDGIKASITTKRENQTRVIEAFTTASIIPTVIDPFTPFLNITAHWPTTTSQLGNLLSPSLLESEPILSAIDFDDFPNPKYWDRMVFILTDPDAKSHKNPIWAEFAHWIAYWPPDKDRYTTTTIPPSPVATPTEPVPVSMDYEPALTTPPSKAERTSLPSSVPPSHQPHDKKINVLPYKPPCPPPGTGPHRYVLLAFLPANSTGEKLNLTAPKGMKRGGHESPVAGAKLWAAEMGLRCVGGNFIYSSSDEGE</sequence>
<dbReference type="SUPFAM" id="SSF49777">
    <property type="entry name" value="PEBP-like"/>
    <property type="match status" value="1"/>
</dbReference>
<dbReference type="GO" id="GO:0046578">
    <property type="term" value="P:regulation of Ras protein signal transduction"/>
    <property type="evidence" value="ECO:0007669"/>
    <property type="project" value="TreeGrafter"/>
</dbReference>
<dbReference type="EMBL" id="JAESVG020000001">
    <property type="protein sequence ID" value="KAG8631932.1"/>
    <property type="molecule type" value="Genomic_DNA"/>
</dbReference>
<dbReference type="Gene3D" id="3.90.280.10">
    <property type="entry name" value="PEBP-like"/>
    <property type="match status" value="1"/>
</dbReference>
<name>A0A8K0LAI3_9PEZI</name>
<reference evidence="3" key="1">
    <citation type="submission" date="2021-07" db="EMBL/GenBank/DDBJ databases">
        <title>Elsinoe batatas strain:CRI-CJ2 Genome sequencing and assembly.</title>
        <authorList>
            <person name="Huang L."/>
        </authorList>
    </citation>
    <scope>NUCLEOTIDE SEQUENCE</scope>
    <source>
        <strain evidence="3">CRI-CJ2</strain>
    </source>
</reference>
<dbReference type="InterPro" id="IPR036610">
    <property type="entry name" value="PEBP-like_sf"/>
</dbReference>
<dbReference type="GO" id="GO:0030162">
    <property type="term" value="P:regulation of proteolysis"/>
    <property type="evidence" value="ECO:0007669"/>
    <property type="project" value="TreeGrafter"/>
</dbReference>
<feature type="chain" id="PRO_5035441793" description="Phosphatidylethanolamine-binding protein" evidence="2">
    <location>
        <begin position="17"/>
        <end position="278"/>
    </location>
</feature>